<dbReference type="EC" id="2.7.13.3" evidence="2"/>
<feature type="domain" description="Histidine kinase" evidence="3">
    <location>
        <begin position="409"/>
        <end position="642"/>
    </location>
</feature>
<proteinExistence type="predicted"/>
<evidence type="ECO:0000259" key="3">
    <source>
        <dbReference type="PROSITE" id="PS50109"/>
    </source>
</evidence>
<dbReference type="EMBL" id="BJCL01000008">
    <property type="protein sequence ID" value="GCL64128.1"/>
    <property type="molecule type" value="Genomic_DNA"/>
</dbReference>
<sequence>MSRSLLLLVFGTSSLALGLGLALLLAWRLPAVQAQSRALVQVEAAVMAGRAELLLNSVQTRLQQLAQLLEATEPEISVALVARSVAADDLVDLVAVTTPAGAVQAVGLKARQSGARADATGMDLSGSPLFTGVDARRRVAWTGRHLSMFTGTLTVGLSVRLDDGRVLVAEIGLDQLVSSIGALAGAQATPSLGGSQLWLVDQRGEVMADTDNNAAVGRINLRDSPMLAASATSGQPLGVWRHENVDHEVAAVRSAQLGWTFVARQPAGLDHPDSRQALQSAAVAFGLTGLFSLALAPLLARRVAGSVQALVRAAGDESRGQHVARWPQGPIRELNQLSSQLGDMARQIHAQKADLVQLNQGLEQRVAERTQDLAHANAALQTSMHALQSARDDLVRQERLASLGGLVAGVAHELNTPLGNSVLAISTLQGDLRQFRGSLAQGLRKSALDALLDGVDQATDIAGRNLHRAADLVTSFKQVAVDQASGHRRRFDLRAVVGELLLTLKPTLARTPYRLTLEVPAGITLDSYPGSLGQIITNLVNNAVLHGFDGRDHGTITLRAERQAGDADLVLLRVHDDGRGIPAALRSRVFDPFVTTRMGRGGSGLGLNIAHSIAANVLGGALSVTSEEGVGTTFLLQMPCSAPQAAVHEG</sequence>
<dbReference type="CDD" id="cd00075">
    <property type="entry name" value="HATPase"/>
    <property type="match status" value="1"/>
</dbReference>
<dbReference type="PROSITE" id="PS50109">
    <property type="entry name" value="HIS_KIN"/>
    <property type="match status" value="1"/>
</dbReference>
<protein>
    <recommendedName>
        <fullName evidence="2">histidine kinase</fullName>
        <ecNumber evidence="2">2.7.13.3</ecNumber>
    </recommendedName>
</protein>
<evidence type="ECO:0000256" key="1">
    <source>
        <dbReference type="ARBA" id="ARBA00000085"/>
    </source>
</evidence>
<comment type="caution">
    <text evidence="4">The sequence shown here is derived from an EMBL/GenBank/DDBJ whole genome shotgun (WGS) entry which is preliminary data.</text>
</comment>
<reference evidence="5" key="1">
    <citation type="submission" date="2019-03" db="EMBL/GenBank/DDBJ databases">
        <title>Aquabacterium pictum sp.nov., the first bacteriochlorophyll a-containing freshwater bacterium in the genus Aquabacterium of the class Betaproteobacteria.</title>
        <authorList>
            <person name="Hirose S."/>
            <person name="Tank M."/>
            <person name="Hara E."/>
            <person name="Tamaki H."/>
            <person name="Takaichi S."/>
            <person name="Haruta S."/>
            <person name="Hanada S."/>
        </authorList>
    </citation>
    <scope>NUCLEOTIDE SEQUENCE [LARGE SCALE GENOMIC DNA]</scope>
    <source>
        <strain evidence="5">W35</strain>
    </source>
</reference>
<comment type="catalytic activity">
    <reaction evidence="1">
        <text>ATP + protein L-histidine = ADP + protein N-phospho-L-histidine.</text>
        <dbReference type="EC" id="2.7.13.3"/>
    </reaction>
</comment>
<gene>
    <name evidence="4" type="ORF">AQPW35_32090</name>
</gene>
<keyword evidence="5" id="KW-1185">Reference proteome</keyword>
<dbReference type="GO" id="GO:0000155">
    <property type="term" value="F:phosphorelay sensor kinase activity"/>
    <property type="evidence" value="ECO:0007669"/>
    <property type="project" value="InterPro"/>
</dbReference>
<dbReference type="InterPro" id="IPR005467">
    <property type="entry name" value="His_kinase_dom"/>
</dbReference>
<dbReference type="SUPFAM" id="SSF55874">
    <property type="entry name" value="ATPase domain of HSP90 chaperone/DNA topoisomerase II/histidine kinase"/>
    <property type="match status" value="1"/>
</dbReference>
<evidence type="ECO:0000256" key="2">
    <source>
        <dbReference type="ARBA" id="ARBA00012438"/>
    </source>
</evidence>
<name>A0A480AZ91_9BURK</name>
<dbReference type="Gene3D" id="3.30.565.10">
    <property type="entry name" value="Histidine kinase-like ATPase, C-terminal domain"/>
    <property type="match status" value="1"/>
</dbReference>
<dbReference type="Pfam" id="PF02518">
    <property type="entry name" value="HATPase_c"/>
    <property type="match status" value="1"/>
</dbReference>
<dbReference type="InterPro" id="IPR036890">
    <property type="entry name" value="HATPase_C_sf"/>
</dbReference>
<dbReference type="AlphaFoldDB" id="A0A480AZ91"/>
<dbReference type="PANTHER" id="PTHR43065:SF47">
    <property type="match status" value="1"/>
</dbReference>
<dbReference type="PANTHER" id="PTHR43065">
    <property type="entry name" value="SENSOR HISTIDINE KINASE"/>
    <property type="match status" value="1"/>
</dbReference>
<accession>A0A480AZ91</accession>
<dbReference type="InterPro" id="IPR036097">
    <property type="entry name" value="HisK_dim/P_sf"/>
</dbReference>
<dbReference type="SUPFAM" id="SSF47384">
    <property type="entry name" value="Homodimeric domain of signal transducing histidine kinase"/>
    <property type="match status" value="1"/>
</dbReference>
<dbReference type="InterPro" id="IPR004358">
    <property type="entry name" value="Sig_transdc_His_kin-like_C"/>
</dbReference>
<dbReference type="Gene3D" id="1.10.287.130">
    <property type="match status" value="1"/>
</dbReference>
<evidence type="ECO:0000313" key="5">
    <source>
        <dbReference type="Proteomes" id="UP000301751"/>
    </source>
</evidence>
<organism evidence="4 5">
    <name type="scientific">Pseudaquabacterium pictum</name>
    <dbReference type="NCBI Taxonomy" id="2315236"/>
    <lineage>
        <taxon>Bacteria</taxon>
        <taxon>Pseudomonadati</taxon>
        <taxon>Pseudomonadota</taxon>
        <taxon>Betaproteobacteria</taxon>
        <taxon>Burkholderiales</taxon>
        <taxon>Sphaerotilaceae</taxon>
        <taxon>Pseudaquabacterium</taxon>
    </lineage>
</organism>
<dbReference type="Proteomes" id="UP000301751">
    <property type="component" value="Unassembled WGS sequence"/>
</dbReference>
<evidence type="ECO:0000313" key="4">
    <source>
        <dbReference type="EMBL" id="GCL64128.1"/>
    </source>
</evidence>
<dbReference type="InterPro" id="IPR003594">
    <property type="entry name" value="HATPase_dom"/>
</dbReference>
<dbReference type="PRINTS" id="PR00344">
    <property type="entry name" value="BCTRLSENSOR"/>
</dbReference>
<dbReference type="SMART" id="SM00387">
    <property type="entry name" value="HATPase_c"/>
    <property type="match status" value="1"/>
</dbReference>